<dbReference type="InterPro" id="IPR001680">
    <property type="entry name" value="WD40_rpt"/>
</dbReference>
<evidence type="ECO:0000256" key="5">
    <source>
        <dbReference type="SAM" id="MobiDB-lite"/>
    </source>
</evidence>
<dbReference type="EMBL" id="OVEO01000005">
    <property type="protein sequence ID" value="SPQ95960.1"/>
    <property type="molecule type" value="Genomic_DNA"/>
</dbReference>
<dbReference type="PROSITE" id="PS50082">
    <property type="entry name" value="WD_REPEATS_2"/>
    <property type="match status" value="4"/>
</dbReference>
<dbReference type="Proteomes" id="UP000290189">
    <property type="component" value="Unassembled WGS sequence"/>
</dbReference>
<dbReference type="AlphaFoldDB" id="A0A0G4IWS8"/>
<feature type="repeat" description="WD" evidence="3">
    <location>
        <begin position="373"/>
        <end position="414"/>
    </location>
</feature>
<dbReference type="CDD" id="cd00200">
    <property type="entry name" value="WD40"/>
    <property type="match status" value="1"/>
</dbReference>
<dbReference type="EMBL" id="CDSF01000091">
    <property type="protein sequence ID" value="CEO99541.1"/>
    <property type="molecule type" value="Genomic_DNA"/>
</dbReference>
<dbReference type="InterPro" id="IPR020472">
    <property type="entry name" value="WD40_PAC1"/>
</dbReference>
<dbReference type="PROSITE" id="PS50294">
    <property type="entry name" value="WD_REPEATS_REGION"/>
    <property type="match status" value="3"/>
</dbReference>
<dbReference type="PROSITE" id="PS00678">
    <property type="entry name" value="WD_REPEATS_1"/>
    <property type="match status" value="3"/>
</dbReference>
<protein>
    <submittedName>
        <fullName evidence="6">Uncharacterized protein</fullName>
    </submittedName>
</protein>
<keyword evidence="7" id="KW-0496">Mitochondrion</keyword>
<keyword evidence="2" id="KW-0677">Repeat</keyword>
<evidence type="ECO:0000256" key="2">
    <source>
        <dbReference type="ARBA" id="ARBA00022737"/>
    </source>
</evidence>
<accession>A0A0G4IWS8</accession>
<feature type="region of interest" description="Disordered" evidence="5">
    <location>
        <begin position="259"/>
        <end position="288"/>
    </location>
</feature>
<evidence type="ECO:0000313" key="7">
    <source>
        <dbReference type="EMBL" id="SPQ95960.1"/>
    </source>
</evidence>
<evidence type="ECO:0000256" key="3">
    <source>
        <dbReference type="PROSITE-ProRule" id="PRU00221"/>
    </source>
</evidence>
<feature type="compositionally biased region" description="Polar residues" evidence="5">
    <location>
        <begin position="274"/>
        <end position="288"/>
    </location>
</feature>
<name>A0A0G4IWS8_PLABS</name>
<dbReference type="SMART" id="SM00320">
    <property type="entry name" value="WD40"/>
    <property type="match status" value="7"/>
</dbReference>
<dbReference type="OrthoDB" id="9984207at2759"/>
<dbReference type="PANTHER" id="PTHR19879:SF9">
    <property type="entry name" value="TRANSCRIPTION INITIATION FACTOR TFIID SUBUNIT 5"/>
    <property type="match status" value="1"/>
</dbReference>
<dbReference type="STRING" id="37360.A0A0G4IWS8"/>
<feature type="repeat" description="WD" evidence="3">
    <location>
        <begin position="415"/>
        <end position="458"/>
    </location>
</feature>
<evidence type="ECO:0000313" key="9">
    <source>
        <dbReference type="Proteomes" id="UP000290189"/>
    </source>
</evidence>
<dbReference type="InterPro" id="IPR036322">
    <property type="entry name" value="WD40_repeat_dom_sf"/>
</dbReference>
<dbReference type="InterPro" id="IPR015943">
    <property type="entry name" value="WD40/YVTN_repeat-like_dom_sf"/>
</dbReference>
<evidence type="ECO:0000256" key="4">
    <source>
        <dbReference type="SAM" id="Coils"/>
    </source>
</evidence>
<dbReference type="PANTHER" id="PTHR19879">
    <property type="entry name" value="TRANSCRIPTION INITIATION FACTOR TFIID"/>
    <property type="match status" value="1"/>
</dbReference>
<dbReference type="InterPro" id="IPR019775">
    <property type="entry name" value="WD40_repeat_CS"/>
</dbReference>
<gene>
    <name evidence="6" type="ORF">PBRA_007274</name>
    <name evidence="7" type="ORF">PLBR_LOCUS3175</name>
</gene>
<evidence type="ECO:0000256" key="1">
    <source>
        <dbReference type="ARBA" id="ARBA00022574"/>
    </source>
</evidence>
<keyword evidence="1 3" id="KW-0853">WD repeat</keyword>
<proteinExistence type="predicted"/>
<sequence length="571" mass="61453">MRLSRPGLQLYCPVRNAALQRPRLSGRCGALEIPQCAFVGVCEIRPCVRDLPCCDQRAVQGLLWRRGPNNAIPTNGEFLLLRSFRFISHLVTTTRVGRMGSDLERRVEVLLADLTDAINELTQENRMLRRRARLSGRAPGPGGSVATIRIDNRLKNMFKMSMARPDVQSWIQSYRLTGHQDGIADVSTAAWDNSLAATACADGTAVVWWLPYRTQAFTFRHEGAVNSVRFHPTEALVVTASGDTTACVLSIKARTTGARRGSSASAVDEPLDGDNQSQAPGFSRSLSWPGQSTALVDADHDDNAVGRNRSASVTSSSKPYVIDEPDCWLTGHNAVVSCADWVLDGAQIATGSWDGKCRIWDIGDGRAVVSHVLKGHTGRIHNLSTTPSAPLVATASQDETVRLWDTRQASSCMTFRGHSADVTSVVFPYGRTPDIIASASDDRTAHIWDIRIAKKPMTEIPCASRVNRLCFSPNSALLTLPADDGSVHSYNLSGELIIKLSAREAPVILTSAAWTEDGSQILSAGWDQSITVWRRADERGVASAVQDASPASPTAAATAAAAAAAAAASRS</sequence>
<evidence type="ECO:0000313" key="8">
    <source>
        <dbReference type="Proteomes" id="UP000039324"/>
    </source>
</evidence>
<dbReference type="SUPFAM" id="SSF50978">
    <property type="entry name" value="WD40 repeat-like"/>
    <property type="match status" value="1"/>
</dbReference>
<geneLocation type="mitochondrion" evidence="7"/>
<feature type="coiled-coil region" evidence="4">
    <location>
        <begin position="104"/>
        <end position="131"/>
    </location>
</feature>
<dbReference type="Proteomes" id="UP000039324">
    <property type="component" value="Unassembled WGS sequence"/>
</dbReference>
<keyword evidence="4" id="KW-0175">Coiled coil</keyword>
<dbReference type="PRINTS" id="PR00320">
    <property type="entry name" value="GPROTEINBRPT"/>
</dbReference>
<dbReference type="Gene3D" id="2.130.10.10">
    <property type="entry name" value="YVTN repeat-like/Quinoprotein amine dehydrogenase"/>
    <property type="match status" value="2"/>
</dbReference>
<reference evidence="6 8" key="1">
    <citation type="submission" date="2015-02" db="EMBL/GenBank/DDBJ databases">
        <authorList>
            <person name="Chooi Y.-H."/>
        </authorList>
    </citation>
    <scope>NUCLEOTIDE SEQUENCE [LARGE SCALE GENOMIC DNA]</scope>
    <source>
        <strain evidence="6">E3</strain>
    </source>
</reference>
<feature type="repeat" description="WD" evidence="3">
    <location>
        <begin position="329"/>
        <end position="370"/>
    </location>
</feature>
<dbReference type="Pfam" id="PF00400">
    <property type="entry name" value="WD40"/>
    <property type="match status" value="6"/>
</dbReference>
<reference evidence="7 9" key="2">
    <citation type="submission" date="2018-03" db="EMBL/GenBank/DDBJ databases">
        <authorList>
            <person name="Fogelqvist J."/>
        </authorList>
    </citation>
    <scope>NUCLEOTIDE SEQUENCE [LARGE SCALE GENOMIC DNA]</scope>
</reference>
<feature type="repeat" description="WD" evidence="3">
    <location>
        <begin position="509"/>
        <end position="543"/>
    </location>
</feature>
<evidence type="ECO:0000313" key="6">
    <source>
        <dbReference type="EMBL" id="CEO99541.1"/>
    </source>
</evidence>
<keyword evidence="8" id="KW-1185">Reference proteome</keyword>
<organism evidence="6 8">
    <name type="scientific">Plasmodiophora brassicae</name>
    <name type="common">Clubroot disease agent</name>
    <dbReference type="NCBI Taxonomy" id="37360"/>
    <lineage>
        <taxon>Eukaryota</taxon>
        <taxon>Sar</taxon>
        <taxon>Rhizaria</taxon>
        <taxon>Endomyxa</taxon>
        <taxon>Phytomyxea</taxon>
        <taxon>Plasmodiophorida</taxon>
        <taxon>Plasmodiophoridae</taxon>
        <taxon>Plasmodiophora</taxon>
    </lineage>
</organism>